<feature type="domain" description="MAM" evidence="3">
    <location>
        <begin position="1"/>
        <end position="160"/>
    </location>
</feature>
<feature type="domain" description="MAM" evidence="3">
    <location>
        <begin position="1080"/>
        <end position="1243"/>
    </location>
</feature>
<dbReference type="CDD" id="cd06263">
    <property type="entry name" value="MAM"/>
    <property type="match status" value="11"/>
</dbReference>
<feature type="domain" description="MAM" evidence="3">
    <location>
        <begin position="1876"/>
        <end position="2016"/>
    </location>
</feature>
<feature type="domain" description="MAM" evidence="3">
    <location>
        <begin position="276"/>
        <end position="412"/>
    </location>
</feature>
<comment type="caution">
    <text evidence="4">The sequence shown here is derived from an EMBL/GenBank/DDBJ whole genome shotgun (WGS) entry which is preliminary data.</text>
</comment>
<evidence type="ECO:0000313" key="4">
    <source>
        <dbReference type="EMBL" id="PIK45151.1"/>
    </source>
</evidence>
<keyword evidence="4" id="KW-0675">Receptor</keyword>
<dbReference type="InterPro" id="IPR051560">
    <property type="entry name" value="MAM_domain-containing"/>
</dbReference>
<dbReference type="PRINTS" id="PR00020">
    <property type="entry name" value="MAMDOMAIN"/>
</dbReference>
<feature type="domain" description="MAM" evidence="3">
    <location>
        <begin position="1653"/>
        <end position="1817"/>
    </location>
</feature>
<dbReference type="SMART" id="SM00192">
    <property type="entry name" value="LDLa"/>
    <property type="match status" value="3"/>
</dbReference>
<dbReference type="SMART" id="SM00137">
    <property type="entry name" value="MAM"/>
    <property type="match status" value="11"/>
</dbReference>
<evidence type="ECO:0000256" key="1">
    <source>
        <dbReference type="ARBA" id="ARBA00023157"/>
    </source>
</evidence>
<dbReference type="Proteomes" id="UP000230750">
    <property type="component" value="Unassembled WGS sequence"/>
</dbReference>
<feature type="domain" description="MAM" evidence="3">
    <location>
        <begin position="576"/>
        <end position="736"/>
    </location>
</feature>
<dbReference type="PROSITE" id="PS50068">
    <property type="entry name" value="LDLRA_2"/>
    <property type="match status" value="3"/>
</dbReference>
<dbReference type="STRING" id="307972.A0A2G8KAX9"/>
<accession>A0A2G8KAX9</accession>
<organism evidence="4 5">
    <name type="scientific">Stichopus japonicus</name>
    <name type="common">Sea cucumber</name>
    <dbReference type="NCBI Taxonomy" id="307972"/>
    <lineage>
        <taxon>Eukaryota</taxon>
        <taxon>Metazoa</taxon>
        <taxon>Echinodermata</taxon>
        <taxon>Eleutherozoa</taxon>
        <taxon>Echinozoa</taxon>
        <taxon>Holothuroidea</taxon>
        <taxon>Aspidochirotacea</taxon>
        <taxon>Aspidochirotida</taxon>
        <taxon>Stichopodidae</taxon>
        <taxon>Apostichopus</taxon>
    </lineage>
</organism>
<reference evidence="4 5" key="1">
    <citation type="journal article" date="2017" name="PLoS Biol.">
        <title>The sea cucumber genome provides insights into morphological evolution and visceral regeneration.</title>
        <authorList>
            <person name="Zhang X."/>
            <person name="Sun L."/>
            <person name="Yuan J."/>
            <person name="Sun Y."/>
            <person name="Gao Y."/>
            <person name="Zhang L."/>
            <person name="Li S."/>
            <person name="Dai H."/>
            <person name="Hamel J.F."/>
            <person name="Liu C."/>
            <person name="Yu Y."/>
            <person name="Liu S."/>
            <person name="Lin W."/>
            <person name="Guo K."/>
            <person name="Jin S."/>
            <person name="Xu P."/>
            <person name="Storey K.B."/>
            <person name="Huan P."/>
            <person name="Zhang T."/>
            <person name="Zhou Y."/>
            <person name="Zhang J."/>
            <person name="Lin C."/>
            <person name="Li X."/>
            <person name="Xing L."/>
            <person name="Huo D."/>
            <person name="Sun M."/>
            <person name="Wang L."/>
            <person name="Mercier A."/>
            <person name="Li F."/>
            <person name="Yang H."/>
            <person name="Xiang J."/>
        </authorList>
    </citation>
    <scope>NUCLEOTIDE SEQUENCE [LARGE SCALE GENOMIC DNA]</scope>
    <source>
        <strain evidence="4">Shaxun</strain>
        <tissue evidence="4">Muscle</tissue>
    </source>
</reference>
<name>A0A2G8KAX9_STIJA</name>
<gene>
    <name evidence="4" type="ORF">BSL78_17991</name>
</gene>
<feature type="disulfide bond" evidence="2">
    <location>
        <begin position="1848"/>
        <end position="1866"/>
    </location>
</feature>
<dbReference type="SUPFAM" id="SSF57424">
    <property type="entry name" value="LDL receptor-like module"/>
    <property type="match status" value="2"/>
</dbReference>
<dbReference type="InterPro" id="IPR036055">
    <property type="entry name" value="LDL_receptor-like_sf"/>
</dbReference>
<dbReference type="InterPro" id="IPR013320">
    <property type="entry name" value="ConA-like_dom_sf"/>
</dbReference>
<feature type="disulfide bond" evidence="2">
    <location>
        <begin position="1434"/>
        <end position="1449"/>
    </location>
</feature>
<dbReference type="InterPro" id="IPR000998">
    <property type="entry name" value="MAM_dom"/>
</dbReference>
<evidence type="ECO:0000259" key="3">
    <source>
        <dbReference type="PROSITE" id="PS50060"/>
    </source>
</evidence>
<sequence>ANCTFELGTCGYYQLKDDDFDWTRKAGTTSSTNTGPTSDHTTGTGYYMFIETSSPNLLGWKARLALHPQRPTDDAGLCLIFYYHMFGDTIDTLNVILATGTQEDVIYTRSQSQGNQWRKAQVPVKTASGWQVIFEASRGTSFTGDIAIDDVFFFPGECPQTSSCTFESGFCSWTQDGLDDFDWSLGSNGVITQGTGPATDFTTGTNLGVFIYANNQLPRTFGEISRLYSPLVQDTLGSSCLTFYYILYGKDVGAISVFYYDIIADQINGPVWEQFGFCDFEEQLCSWENSVGDDEFDWIQNRGTTSSSGTGPSVDHTYGNSLGFYLYIETSSGTTGYKARLNSRYYPASNGEFGCITFWYHMYGATVGTLRIQLKDEDGKLTEIIIEGVRGTSTTGDIAIDDVDVSDEVCVNAPGGDRGLDCTFDLDICSYAQVTGDEFDWEVGVDAVNGPLYDRTTGSGSYAYINMGQTHNAGDRARIISPLQAPSAGGACLSFWYHMSGINIDRFAVYLRADDSDSIVFTRTGTQGDEWIRGEKTIQMDTAWQVLFEGRYSTNDMGHIALDDVILSGSPCTADFECDFETDLCGWTQGTTDNMDWTRYKGTTPSTGTGPTTDHTTGTAEGYYIYLETSVGSSNYKAQLYSPQYSYTDGDCFTMWYHMYGATINALNVYSYDVLTEEQNTLFSRRVTSINEWRYTTMTVTARHSYQIILEALRGSSSTGDIAVDDIRLTPGPCPGTPGYCDFESGFCTWLNDRSSDVWDWDRTRGLAGQSYNPGTDHTTNTGYGFYMSFPILPPTVAQGDNAILISEYMSPVSDACFKMWYHMTGSGTGTLTVTARGTSGSYTIGTLTGDAGNVWKYLTRSVTQKVEFRIFIEATSDSAKGSGHVAIDDVDMEPVSCSSLTTPQPTQAASTVGPTQPVGIYDCSFEDGFCLWQQDPSNQVDWERTLGTTSSSDTGPLGDHTTGGLLGFFIYVDSSGQYNTFGRIVSPEMTSTSVGKCVRFWYNMYGSDVNTLNMIQRKSALDTVMWTKTGNQGQVWLLGQAHLTGTFQAIFEVVTSSGTRGDIALDDISFWDTECPSPDICDFERGPGACDLTQDGTDEYDWSWTNGAAGNPFDDSRPEKDHSAGTNQGYYFLFNETTPTLIRDNDASFFSKTLSPGELCLQFWYRTSGFQAKLDVYSELNGNSVPIGTFSKVETSSGRWHLGQVKVNYGIEYRIRFTGVLRLDDLYVAIDDIDFSKLFCSDLGSTNFEDGFGTYANIEDDEFDWIRQAGSSPNQNTGPSSDHTLSTEFGFYAFIDTSAPRSPGDRAWMVTDTNIDIGRPFCMSLWYHMYGPTPGTLTLYQRGNEADYRDWRAIQSWTGDKGDYWNGVIVDIAALNPLIQLVFEGMVGEGNQGDIALDDIQLYAGRCVAPTLPPCVFECDAGTLCLSDVGQICDFVADCEDGTDEALCGACDFENGLCGFQELSSGSYRWMNSTGATPTENTGPEADHTLGTDEGTYMYVDASSGSGYSKALLRTPDLYESAPGCLLTVWVHIQGTDIGELGIYIIRDTIRTLLLLIPDPLGQEWVQIQVGVGRIVGQFQIQFEAVRSFSVLGDIALDDVSFSGCSFPESEAVCRNDEFRCDSRGCIDNSRICDLTDDCGDNSDEAVCAGYTSCTFEYGLCSWQQLVNDELDWYRITSGTPTAWTGPERDHTTGLATGHYLYLESSSPRKPGNRARLGSINLRASGGDCEIRFFYHMFGEDIGSLNVYKRKVINGPLTLLWSRSGNLGDFYERADVVVANSTDYDVFQVILEATVGDGIYGDIAIDDITFTDSCQVRNETQLPEMTTLPPVSVMTTQRPCQKGDFICTSGFCLPIDVRCDGTADCADGSDEQDCGNCDFENSQCGWQAIPSGLYIWQRQLARDAPASIAPGNDHTTLSPAGYYMYVDQTQGTFGLAAVLQSPSLLGNTGTRCQLEYWYHMYGGEAGALVVNLYENLIPVSSKSYVGNQGQQWLKGTCDVGAKAVGQYYVRQDLRS</sequence>
<dbReference type="InterPro" id="IPR023415">
    <property type="entry name" value="LDLR_class-A_CS"/>
</dbReference>
<feature type="domain" description="MAM" evidence="3">
    <location>
        <begin position="420"/>
        <end position="574"/>
    </location>
</feature>
<dbReference type="OrthoDB" id="412155at2759"/>
<feature type="domain" description="MAM" evidence="3">
    <location>
        <begin position="162"/>
        <end position="276"/>
    </location>
</feature>
<dbReference type="Gene3D" id="2.60.120.200">
    <property type="match status" value="12"/>
</dbReference>
<evidence type="ECO:0000256" key="2">
    <source>
        <dbReference type="PROSITE-ProRule" id="PRU00124"/>
    </source>
</evidence>
<feature type="domain" description="MAM" evidence="3">
    <location>
        <begin position="739"/>
        <end position="900"/>
    </location>
</feature>
<comment type="caution">
    <text evidence="2">Lacks conserved residue(s) required for the propagation of feature annotation.</text>
</comment>
<feature type="non-terminal residue" evidence="4">
    <location>
        <position position="1"/>
    </location>
</feature>
<feature type="domain" description="MAM" evidence="3">
    <location>
        <begin position="1450"/>
        <end position="1608"/>
    </location>
</feature>
<keyword evidence="5" id="KW-1185">Reference proteome</keyword>
<proteinExistence type="predicted"/>
<dbReference type="InterPro" id="IPR002172">
    <property type="entry name" value="LDrepeatLR_classA_rpt"/>
</dbReference>
<protein>
    <submittedName>
        <fullName evidence="4">Putative MAM and LDL-receptor class A domain-containing protein 1</fullName>
    </submittedName>
</protein>
<dbReference type="Pfam" id="PF00057">
    <property type="entry name" value="Ldl_recept_a"/>
    <property type="match status" value="2"/>
</dbReference>
<dbReference type="EMBL" id="MRZV01000731">
    <property type="protein sequence ID" value="PIK45151.1"/>
    <property type="molecule type" value="Genomic_DNA"/>
</dbReference>
<dbReference type="Pfam" id="PF00629">
    <property type="entry name" value="MAM"/>
    <property type="match status" value="12"/>
</dbReference>
<feature type="domain" description="MAM" evidence="3">
    <location>
        <begin position="1245"/>
        <end position="1410"/>
    </location>
</feature>
<feature type="disulfide bond" evidence="2">
    <location>
        <begin position="1615"/>
        <end position="1627"/>
    </location>
</feature>
<dbReference type="SUPFAM" id="SSF49899">
    <property type="entry name" value="Concanavalin A-like lectins/glucanases"/>
    <property type="match status" value="12"/>
</dbReference>
<dbReference type="PROSITE" id="PS50060">
    <property type="entry name" value="MAM_2"/>
    <property type="match status" value="12"/>
</dbReference>
<feature type="disulfide bond" evidence="2">
    <location>
        <begin position="1860"/>
        <end position="1875"/>
    </location>
</feature>
<dbReference type="PRINTS" id="PR00261">
    <property type="entry name" value="LDLRECEPTOR"/>
</dbReference>
<keyword evidence="1 2" id="KW-1015">Disulfide bond</keyword>
<feature type="disulfide bond" evidence="2">
    <location>
        <begin position="1622"/>
        <end position="1640"/>
    </location>
</feature>
<dbReference type="Gene3D" id="4.10.400.10">
    <property type="entry name" value="Low-density Lipoprotein Receptor"/>
    <property type="match status" value="2"/>
</dbReference>
<dbReference type="PANTHER" id="PTHR23282">
    <property type="entry name" value="APICAL ENDOSOMAL GLYCOPROTEIN PRECURSOR"/>
    <property type="match status" value="1"/>
</dbReference>
<dbReference type="PROSITE" id="PS01209">
    <property type="entry name" value="LDLRA_1"/>
    <property type="match status" value="1"/>
</dbReference>
<feature type="disulfide bond" evidence="2">
    <location>
        <begin position="1841"/>
        <end position="1853"/>
    </location>
</feature>
<evidence type="ECO:0000313" key="5">
    <source>
        <dbReference type="Proteomes" id="UP000230750"/>
    </source>
</evidence>
<feature type="disulfide bond" evidence="2">
    <location>
        <begin position="1634"/>
        <end position="1649"/>
    </location>
</feature>
<dbReference type="PANTHER" id="PTHR23282:SF150">
    <property type="entry name" value="SI:CH211-106H4.4"/>
    <property type="match status" value="1"/>
</dbReference>
<dbReference type="GO" id="GO:0016020">
    <property type="term" value="C:membrane"/>
    <property type="evidence" value="ECO:0007669"/>
    <property type="project" value="InterPro"/>
</dbReference>
<dbReference type="CDD" id="cd00112">
    <property type="entry name" value="LDLa"/>
    <property type="match status" value="3"/>
</dbReference>
<feature type="domain" description="MAM" evidence="3">
    <location>
        <begin position="922"/>
        <end position="1078"/>
    </location>
</feature>